<feature type="transmembrane region" description="Helical" evidence="1">
    <location>
        <begin position="50"/>
        <end position="72"/>
    </location>
</feature>
<keyword evidence="1" id="KW-0812">Transmembrane</keyword>
<name>A0ABV9TSB0_9ACTN</name>
<dbReference type="EMBL" id="JBHSIT010000002">
    <property type="protein sequence ID" value="MFC4907008.1"/>
    <property type="molecule type" value="Genomic_DNA"/>
</dbReference>
<organism evidence="2 3">
    <name type="scientific">Actinomadura gamaensis</name>
    <dbReference type="NCBI Taxonomy" id="1763541"/>
    <lineage>
        <taxon>Bacteria</taxon>
        <taxon>Bacillati</taxon>
        <taxon>Actinomycetota</taxon>
        <taxon>Actinomycetes</taxon>
        <taxon>Streptosporangiales</taxon>
        <taxon>Thermomonosporaceae</taxon>
        <taxon>Actinomadura</taxon>
    </lineage>
</organism>
<accession>A0ABV9TSB0</accession>
<evidence type="ECO:0008006" key="4">
    <source>
        <dbReference type="Google" id="ProtNLM"/>
    </source>
</evidence>
<gene>
    <name evidence="2" type="ORF">ACFPCY_06740</name>
</gene>
<protein>
    <recommendedName>
        <fullName evidence="4">Integral membrane protein</fullName>
    </recommendedName>
</protein>
<evidence type="ECO:0000313" key="3">
    <source>
        <dbReference type="Proteomes" id="UP001595872"/>
    </source>
</evidence>
<dbReference type="RefSeq" id="WP_378252748.1">
    <property type="nucleotide sequence ID" value="NZ_JBHSIT010000002.1"/>
</dbReference>
<comment type="caution">
    <text evidence="2">The sequence shown here is derived from an EMBL/GenBank/DDBJ whole genome shotgun (WGS) entry which is preliminary data.</text>
</comment>
<evidence type="ECO:0000313" key="2">
    <source>
        <dbReference type="EMBL" id="MFC4907008.1"/>
    </source>
</evidence>
<keyword evidence="1" id="KW-1133">Transmembrane helix</keyword>
<feature type="transmembrane region" description="Helical" evidence="1">
    <location>
        <begin position="21"/>
        <end position="44"/>
    </location>
</feature>
<evidence type="ECO:0000256" key="1">
    <source>
        <dbReference type="SAM" id="Phobius"/>
    </source>
</evidence>
<dbReference type="Proteomes" id="UP001595872">
    <property type="component" value="Unassembled WGS sequence"/>
</dbReference>
<reference evidence="3" key="1">
    <citation type="journal article" date="2019" name="Int. J. Syst. Evol. Microbiol.">
        <title>The Global Catalogue of Microorganisms (GCM) 10K type strain sequencing project: providing services to taxonomists for standard genome sequencing and annotation.</title>
        <authorList>
            <consortium name="The Broad Institute Genomics Platform"/>
            <consortium name="The Broad Institute Genome Sequencing Center for Infectious Disease"/>
            <person name="Wu L."/>
            <person name="Ma J."/>
        </authorList>
    </citation>
    <scope>NUCLEOTIDE SEQUENCE [LARGE SCALE GENOMIC DNA]</scope>
    <source>
        <strain evidence="3">KLKA75</strain>
    </source>
</reference>
<keyword evidence="3" id="KW-1185">Reference proteome</keyword>
<keyword evidence="1" id="KW-0472">Membrane</keyword>
<proteinExistence type="predicted"/>
<sequence>MTNTAVNSPNVLDASAAVRRVTMLAGSYAAVSVTTVTALAAAGASAAQPVWIRLGIVAVSSLVLVALTLRAARGSSGAYRRVRIVSTVMLAATVVIVALPGMFPVWMRLEQAACALLLAGVALIAHGRTLRTHFAK</sequence>
<feature type="transmembrane region" description="Helical" evidence="1">
    <location>
        <begin position="84"/>
        <end position="103"/>
    </location>
</feature>
<feature type="transmembrane region" description="Helical" evidence="1">
    <location>
        <begin position="109"/>
        <end position="127"/>
    </location>
</feature>